<evidence type="ECO:0000313" key="3">
    <source>
        <dbReference type="EMBL" id="MBB6454059.1"/>
    </source>
</evidence>
<gene>
    <name evidence="3" type="ORF">HNQ94_002510</name>
</gene>
<organism evidence="3 4">
    <name type="scientific">Salirhabdus euzebyi</name>
    <dbReference type="NCBI Taxonomy" id="394506"/>
    <lineage>
        <taxon>Bacteria</taxon>
        <taxon>Bacillati</taxon>
        <taxon>Bacillota</taxon>
        <taxon>Bacilli</taxon>
        <taxon>Bacillales</taxon>
        <taxon>Bacillaceae</taxon>
        <taxon>Salirhabdus</taxon>
    </lineage>
</organism>
<dbReference type="SUPFAM" id="SSF52540">
    <property type="entry name" value="P-loop containing nucleoside triphosphate hydrolases"/>
    <property type="match status" value="1"/>
</dbReference>
<dbReference type="InterPro" id="IPR058840">
    <property type="entry name" value="AAA_SelU"/>
</dbReference>
<dbReference type="Gene3D" id="3.40.50.300">
    <property type="entry name" value="P-loop containing nucleotide triphosphate hydrolases"/>
    <property type="match status" value="1"/>
</dbReference>
<keyword evidence="4" id="KW-1185">Reference proteome</keyword>
<dbReference type="Pfam" id="PF26341">
    <property type="entry name" value="AAA_SelU"/>
    <property type="match status" value="1"/>
</dbReference>
<proteinExistence type="predicted"/>
<keyword evidence="3" id="KW-0808">Transferase</keyword>
<dbReference type="InterPro" id="IPR036873">
    <property type="entry name" value="Rhodanese-like_dom_sf"/>
</dbReference>
<dbReference type="NCBIfam" id="NF008750">
    <property type="entry name" value="PRK11784.1-2"/>
    <property type="match status" value="1"/>
</dbReference>
<sequence length="347" mass="40244">MFHDMEIDKLVSIINGSNFSVIDVRSPSEYSDFHFPNSINIPVFNDKERAEVGTLYKKKSPQAAKERGLEIFSAKLPSFMKSVASLPGEKVLYCWRGGMRSKTAATMVDLMGLPVYRLEGGIRSYRDWVVRTLNKLEVRPITIVLNGYSGTGKTSILRSLKKEGYPVIDLENIANHRGSIFGQIGLKPNNQKTFDSLLLDQLLQYKDSPYLLIEGESKRIGKVTLPNFLSKKKENGIHVFLHLPLEERIRNVIEEYEPWNHKKECIEAFQHIKRRIHTPVAFEIEENLLAENYRDAIRLLLEYYYDPRYSHSVSLYEHPENIFFKSRTIEDAKEQIKQFLTNYHVNQ</sequence>
<dbReference type="EMBL" id="JACHGH010000007">
    <property type="protein sequence ID" value="MBB6454059.1"/>
    <property type="molecule type" value="Genomic_DNA"/>
</dbReference>
<dbReference type="Pfam" id="PF00581">
    <property type="entry name" value="Rhodanese"/>
    <property type="match status" value="1"/>
</dbReference>
<dbReference type="GO" id="GO:0002098">
    <property type="term" value="P:tRNA wobble uridine modification"/>
    <property type="evidence" value="ECO:0007669"/>
    <property type="project" value="InterPro"/>
</dbReference>
<dbReference type="AlphaFoldDB" id="A0A841Q6B6"/>
<accession>A0A841Q6B6</accession>
<comment type="caution">
    <text evidence="3">The sequence shown here is derived from an EMBL/GenBank/DDBJ whole genome shotgun (WGS) entry which is preliminary data.</text>
</comment>
<dbReference type="PROSITE" id="PS50206">
    <property type="entry name" value="RHODANESE_3"/>
    <property type="match status" value="1"/>
</dbReference>
<dbReference type="InterPro" id="IPR001763">
    <property type="entry name" value="Rhodanese-like_dom"/>
</dbReference>
<reference evidence="3 4" key="1">
    <citation type="submission" date="2020-08" db="EMBL/GenBank/DDBJ databases">
        <title>Genomic Encyclopedia of Type Strains, Phase IV (KMG-IV): sequencing the most valuable type-strain genomes for metagenomic binning, comparative biology and taxonomic classification.</title>
        <authorList>
            <person name="Goeker M."/>
        </authorList>
    </citation>
    <scope>NUCLEOTIDE SEQUENCE [LARGE SCALE GENOMIC DNA]</scope>
    <source>
        <strain evidence="3 4">DSM 19612</strain>
    </source>
</reference>
<dbReference type="NCBIfam" id="TIGR03167">
    <property type="entry name" value="tRNA_sel_U_synt"/>
    <property type="match status" value="1"/>
</dbReference>
<dbReference type="GO" id="GO:0043828">
    <property type="term" value="F:tRNA 2-selenouridine synthase activity"/>
    <property type="evidence" value="ECO:0007669"/>
    <property type="project" value="InterPro"/>
</dbReference>
<dbReference type="EC" id="2.9.1.-" evidence="3"/>
<dbReference type="InterPro" id="IPR017582">
    <property type="entry name" value="SelU"/>
</dbReference>
<evidence type="ECO:0000313" key="4">
    <source>
        <dbReference type="Proteomes" id="UP000581688"/>
    </source>
</evidence>
<protein>
    <submittedName>
        <fullName evidence="3">tRNA 2-selenouridine synthase</fullName>
        <ecNumber evidence="3">2.9.1.-</ecNumber>
    </submittedName>
</protein>
<dbReference type="SMART" id="SM00450">
    <property type="entry name" value="RHOD"/>
    <property type="match status" value="1"/>
</dbReference>
<dbReference type="Gene3D" id="3.40.250.10">
    <property type="entry name" value="Rhodanese-like domain"/>
    <property type="match status" value="1"/>
</dbReference>
<name>A0A841Q6B6_9BACI</name>
<dbReference type="SUPFAM" id="SSF52821">
    <property type="entry name" value="Rhodanese/Cell cycle control phosphatase"/>
    <property type="match status" value="1"/>
</dbReference>
<dbReference type="RefSeq" id="WP_174496834.1">
    <property type="nucleotide sequence ID" value="NZ_CADDWK010000009.1"/>
</dbReference>
<keyword evidence="1" id="KW-0711">Selenium</keyword>
<dbReference type="PANTHER" id="PTHR30401:SF0">
    <property type="entry name" value="TRNA 2-SELENOURIDINE SYNTHASE"/>
    <property type="match status" value="1"/>
</dbReference>
<feature type="domain" description="Rhodanese" evidence="2">
    <location>
        <begin position="15"/>
        <end position="131"/>
    </location>
</feature>
<evidence type="ECO:0000256" key="1">
    <source>
        <dbReference type="ARBA" id="ARBA00023266"/>
    </source>
</evidence>
<dbReference type="Proteomes" id="UP000581688">
    <property type="component" value="Unassembled WGS sequence"/>
</dbReference>
<evidence type="ECO:0000259" key="2">
    <source>
        <dbReference type="PROSITE" id="PS50206"/>
    </source>
</evidence>
<dbReference type="InterPro" id="IPR027417">
    <property type="entry name" value="P-loop_NTPase"/>
</dbReference>
<dbReference type="PANTHER" id="PTHR30401">
    <property type="entry name" value="TRNA 2-SELENOURIDINE SYNTHASE"/>
    <property type="match status" value="1"/>
</dbReference>